<accession>A0AAV5JNB1</accession>
<feature type="region of interest" description="Disordered" evidence="7">
    <location>
        <begin position="1"/>
        <end position="44"/>
    </location>
</feature>
<feature type="domain" description="TPX2 C-terminal" evidence="8">
    <location>
        <begin position="199"/>
        <end position="268"/>
    </location>
</feature>
<feature type="region of interest" description="Disordered" evidence="7">
    <location>
        <begin position="257"/>
        <end position="370"/>
    </location>
</feature>
<feature type="region of interest" description="Disordered" evidence="7">
    <location>
        <begin position="78"/>
        <end position="122"/>
    </location>
</feature>
<comment type="caution">
    <text evidence="9">The sequence shown here is derived from an EMBL/GenBank/DDBJ whole genome shotgun (WGS) entry which is preliminary data.</text>
</comment>
<comment type="similarity">
    <text evidence="2">Belongs to the TPX2 family.</text>
</comment>
<evidence type="ECO:0000256" key="1">
    <source>
        <dbReference type="ARBA" id="ARBA00004245"/>
    </source>
</evidence>
<feature type="compositionally biased region" description="Basic and acidic residues" evidence="7">
    <location>
        <begin position="35"/>
        <end position="44"/>
    </location>
</feature>
<feature type="region of interest" description="Disordered" evidence="7">
    <location>
        <begin position="138"/>
        <end position="160"/>
    </location>
</feature>
<comment type="subcellular location">
    <subcellularLocation>
        <location evidence="1">Cytoplasm</location>
        <location evidence="1">Cytoskeleton</location>
    </subcellularLocation>
</comment>
<dbReference type="InterPro" id="IPR044806">
    <property type="entry name" value="WVD2/WDL1-4"/>
</dbReference>
<keyword evidence="4" id="KW-0493">Microtubule</keyword>
<dbReference type="GO" id="GO:0000226">
    <property type="term" value="P:microtubule cytoskeleton organization"/>
    <property type="evidence" value="ECO:0007669"/>
    <property type="project" value="InterPro"/>
</dbReference>
<dbReference type="AlphaFoldDB" id="A0AAV5JNB1"/>
<keyword evidence="5" id="KW-0206">Cytoskeleton</keyword>
<name>A0AAV5JNB1_9ROSI</name>
<reference evidence="9 10" key="1">
    <citation type="journal article" date="2021" name="Commun. Biol.">
        <title>The genome of Shorea leprosula (Dipterocarpaceae) highlights the ecological relevance of drought in aseasonal tropical rainforests.</title>
        <authorList>
            <person name="Ng K.K.S."/>
            <person name="Kobayashi M.J."/>
            <person name="Fawcett J.A."/>
            <person name="Hatakeyama M."/>
            <person name="Paape T."/>
            <person name="Ng C.H."/>
            <person name="Ang C.C."/>
            <person name="Tnah L.H."/>
            <person name="Lee C.T."/>
            <person name="Nishiyama T."/>
            <person name="Sese J."/>
            <person name="O'Brien M.J."/>
            <person name="Copetti D."/>
            <person name="Mohd Noor M.I."/>
            <person name="Ong R.C."/>
            <person name="Putra M."/>
            <person name="Sireger I.Z."/>
            <person name="Indrioko S."/>
            <person name="Kosugi Y."/>
            <person name="Izuno A."/>
            <person name="Isagi Y."/>
            <person name="Lee S.L."/>
            <person name="Shimizu K.K."/>
        </authorList>
    </citation>
    <scope>NUCLEOTIDE SEQUENCE [LARGE SCALE GENOMIC DNA]</scope>
    <source>
        <strain evidence="9">214</strain>
    </source>
</reference>
<dbReference type="GO" id="GO:0008017">
    <property type="term" value="F:microtubule binding"/>
    <property type="evidence" value="ECO:0007669"/>
    <property type="project" value="InterPro"/>
</dbReference>
<feature type="compositionally biased region" description="Polar residues" evidence="7">
    <location>
        <begin position="312"/>
        <end position="337"/>
    </location>
</feature>
<evidence type="ECO:0000256" key="5">
    <source>
        <dbReference type="ARBA" id="ARBA00023212"/>
    </source>
</evidence>
<dbReference type="GO" id="GO:0005874">
    <property type="term" value="C:microtubule"/>
    <property type="evidence" value="ECO:0007669"/>
    <property type="project" value="UniProtKB-KW"/>
</dbReference>
<dbReference type="PANTHER" id="PTHR46372:SF6">
    <property type="entry name" value="PROTEIN WVD2-LIKE 1"/>
    <property type="match status" value="1"/>
</dbReference>
<dbReference type="EMBL" id="BPVZ01000036">
    <property type="protein sequence ID" value="GKV12461.1"/>
    <property type="molecule type" value="Genomic_DNA"/>
</dbReference>
<keyword evidence="3" id="KW-0963">Cytoplasm</keyword>
<gene>
    <name evidence="9" type="ORF">SLEP1_g23601</name>
</gene>
<feature type="compositionally biased region" description="Polar residues" evidence="7">
    <location>
        <begin position="138"/>
        <end position="156"/>
    </location>
</feature>
<organism evidence="9 10">
    <name type="scientific">Rubroshorea leprosula</name>
    <dbReference type="NCBI Taxonomy" id="152421"/>
    <lineage>
        <taxon>Eukaryota</taxon>
        <taxon>Viridiplantae</taxon>
        <taxon>Streptophyta</taxon>
        <taxon>Embryophyta</taxon>
        <taxon>Tracheophyta</taxon>
        <taxon>Spermatophyta</taxon>
        <taxon>Magnoliopsida</taxon>
        <taxon>eudicotyledons</taxon>
        <taxon>Gunneridae</taxon>
        <taxon>Pentapetalae</taxon>
        <taxon>rosids</taxon>
        <taxon>malvids</taxon>
        <taxon>Malvales</taxon>
        <taxon>Dipterocarpaceae</taxon>
        <taxon>Rubroshorea</taxon>
    </lineage>
</organism>
<dbReference type="PANTHER" id="PTHR46372">
    <property type="entry name" value="PROTEIN WVD2-LIKE 3"/>
    <property type="match status" value="1"/>
</dbReference>
<evidence type="ECO:0000256" key="2">
    <source>
        <dbReference type="ARBA" id="ARBA00005885"/>
    </source>
</evidence>
<proteinExistence type="inferred from homology"/>
<feature type="coiled-coil region" evidence="6">
    <location>
        <begin position="206"/>
        <end position="240"/>
    </location>
</feature>
<sequence length="370" mass="40471">MGRELTDVQMDNKPNGVVVNSNGMSRGKANAAPRIPEDTESKDYEVKECTEENSVVENAHEKQDVLGVKSKKFDADLLEGKNENAGDHKSTDNKKSSSPASKASGAGSIHTHTVPKPFDLATERRASSANCLLNASINNVHSPMATKNSQSNSPLTSRRPLQHDYRKHADEDDTWSVASSTAVSVRSARTKVTIGTAPSFKSAERAEKRKEFYVKLEEKHQALEAEKSQCEARTKEEQEAAIKQLRKTMVYRANPVPSFYYEGPPPKVELKKLPLTRPKSPKLNRRKSSGDAVNSSQEAKVAVCPRAHRHSFGSTKTESTNSPKTKGQVSGQNSNGTCKVKGQSKQVKETTKTAPPKITEQTTADVTVQS</sequence>
<keyword evidence="6" id="KW-0175">Coiled coil</keyword>
<dbReference type="Pfam" id="PF06886">
    <property type="entry name" value="TPX2"/>
    <property type="match status" value="1"/>
</dbReference>
<evidence type="ECO:0000256" key="3">
    <source>
        <dbReference type="ARBA" id="ARBA00022490"/>
    </source>
</evidence>
<dbReference type="InterPro" id="IPR027329">
    <property type="entry name" value="TPX2_C"/>
</dbReference>
<evidence type="ECO:0000256" key="6">
    <source>
        <dbReference type="SAM" id="Coils"/>
    </source>
</evidence>
<protein>
    <recommendedName>
        <fullName evidence="8">TPX2 C-terminal domain-containing protein</fullName>
    </recommendedName>
</protein>
<evidence type="ECO:0000259" key="8">
    <source>
        <dbReference type="Pfam" id="PF06886"/>
    </source>
</evidence>
<feature type="compositionally biased region" description="Low complexity" evidence="7">
    <location>
        <begin position="96"/>
        <end position="108"/>
    </location>
</feature>
<evidence type="ECO:0000256" key="4">
    <source>
        <dbReference type="ARBA" id="ARBA00022701"/>
    </source>
</evidence>
<feature type="compositionally biased region" description="Polar residues" evidence="7">
    <location>
        <begin position="359"/>
        <end position="370"/>
    </location>
</feature>
<dbReference type="Proteomes" id="UP001054252">
    <property type="component" value="Unassembled WGS sequence"/>
</dbReference>
<keyword evidence="10" id="KW-1185">Reference proteome</keyword>
<evidence type="ECO:0000313" key="9">
    <source>
        <dbReference type="EMBL" id="GKV12461.1"/>
    </source>
</evidence>
<evidence type="ECO:0000256" key="7">
    <source>
        <dbReference type="SAM" id="MobiDB-lite"/>
    </source>
</evidence>
<evidence type="ECO:0000313" key="10">
    <source>
        <dbReference type="Proteomes" id="UP001054252"/>
    </source>
</evidence>
<feature type="compositionally biased region" description="Basic and acidic residues" evidence="7">
    <location>
        <begin position="78"/>
        <end position="95"/>
    </location>
</feature>